<feature type="domain" description="Flagellar hook-length control protein-like C-terminal" evidence="2">
    <location>
        <begin position="360"/>
        <end position="431"/>
    </location>
</feature>
<feature type="compositionally biased region" description="Polar residues" evidence="1">
    <location>
        <begin position="1"/>
        <end position="19"/>
    </location>
</feature>
<name>A0A561QSJ7_9HYPH</name>
<proteinExistence type="predicted"/>
<feature type="compositionally biased region" description="Low complexity" evidence="1">
    <location>
        <begin position="485"/>
        <end position="496"/>
    </location>
</feature>
<accession>A0A561QSJ7</accession>
<dbReference type="Proteomes" id="UP000320653">
    <property type="component" value="Unassembled WGS sequence"/>
</dbReference>
<feature type="compositionally biased region" description="Basic and acidic residues" evidence="1">
    <location>
        <begin position="42"/>
        <end position="51"/>
    </location>
</feature>
<dbReference type="AlphaFoldDB" id="A0A561QSJ7"/>
<dbReference type="Gene3D" id="3.30.750.140">
    <property type="match status" value="1"/>
</dbReference>
<evidence type="ECO:0000259" key="2">
    <source>
        <dbReference type="Pfam" id="PF02120"/>
    </source>
</evidence>
<feature type="compositionally biased region" description="Low complexity" evidence="1">
    <location>
        <begin position="429"/>
        <end position="440"/>
    </location>
</feature>
<dbReference type="EMBL" id="VIWP01000004">
    <property type="protein sequence ID" value="TWF53373.1"/>
    <property type="molecule type" value="Genomic_DNA"/>
</dbReference>
<evidence type="ECO:0000313" key="3">
    <source>
        <dbReference type="EMBL" id="TWF53373.1"/>
    </source>
</evidence>
<protein>
    <submittedName>
        <fullName evidence="3">Chemotaxis protein MotD</fullName>
    </submittedName>
</protein>
<dbReference type="CDD" id="cd17470">
    <property type="entry name" value="T3SS_Flik_C"/>
    <property type="match status" value="1"/>
</dbReference>
<keyword evidence="4" id="KW-1185">Reference proteome</keyword>
<dbReference type="RefSeq" id="WP_246690821.1">
    <property type="nucleotide sequence ID" value="NZ_VIWP01000004.1"/>
</dbReference>
<evidence type="ECO:0000256" key="1">
    <source>
        <dbReference type="SAM" id="MobiDB-lite"/>
    </source>
</evidence>
<organism evidence="3 4">
    <name type="scientific">Neorhizobium alkalisoli</name>
    <dbReference type="NCBI Taxonomy" id="528178"/>
    <lineage>
        <taxon>Bacteria</taxon>
        <taxon>Pseudomonadati</taxon>
        <taxon>Pseudomonadota</taxon>
        <taxon>Alphaproteobacteria</taxon>
        <taxon>Hyphomicrobiales</taxon>
        <taxon>Rhizobiaceae</taxon>
        <taxon>Rhizobium/Agrobacterium group</taxon>
        <taxon>Neorhizobium</taxon>
    </lineage>
</organism>
<reference evidence="3 4" key="1">
    <citation type="submission" date="2019-06" db="EMBL/GenBank/DDBJ databases">
        <title>Sorghum-associated microbial communities from plants grown in Nebraska, USA.</title>
        <authorList>
            <person name="Schachtman D."/>
        </authorList>
    </citation>
    <scope>NUCLEOTIDE SEQUENCE [LARGE SCALE GENOMIC DNA]</scope>
    <source>
        <strain evidence="3 4">1225</strain>
    </source>
</reference>
<comment type="caution">
    <text evidence="3">The sequence shown here is derived from an EMBL/GenBank/DDBJ whole genome shotgun (WGS) entry which is preliminary data.</text>
</comment>
<feature type="region of interest" description="Disordered" evidence="1">
    <location>
        <begin position="1"/>
        <end position="83"/>
    </location>
</feature>
<dbReference type="InterPro" id="IPR021136">
    <property type="entry name" value="Flagellar_hook_control-like_C"/>
</dbReference>
<feature type="region of interest" description="Disordered" evidence="1">
    <location>
        <begin position="249"/>
        <end position="272"/>
    </location>
</feature>
<dbReference type="Pfam" id="PF02120">
    <property type="entry name" value="Flg_hook"/>
    <property type="match status" value="1"/>
</dbReference>
<feature type="region of interest" description="Disordered" evidence="1">
    <location>
        <begin position="429"/>
        <end position="504"/>
    </location>
</feature>
<feature type="compositionally biased region" description="Low complexity" evidence="1">
    <location>
        <begin position="458"/>
        <end position="472"/>
    </location>
</feature>
<dbReference type="InterPro" id="IPR038610">
    <property type="entry name" value="FliK-like_C_sf"/>
</dbReference>
<gene>
    <name evidence="3" type="ORF">FHW37_104652</name>
</gene>
<feature type="region of interest" description="Disordered" evidence="1">
    <location>
        <begin position="206"/>
        <end position="237"/>
    </location>
</feature>
<evidence type="ECO:0000313" key="4">
    <source>
        <dbReference type="Proteomes" id="UP000320653"/>
    </source>
</evidence>
<sequence>MMNNILGQSGATDAVTPSKTGLAGRKGADDGGSGFSDALSEINRDGKRGADDDQQASLSDDSLADDVATPAKAKPIIDISKHNIRKPVASVEQDAAAIAGAADEKATKAAASEASDRQLTASEKKLKDALAAAKAITEKLDILHGQKTAASGAQKAVKTAGDVDAGDLDDLDELDIDALIAKDSDAGQLSDVLSLLSAQGAKPAVDAGHVQGKQSAQAGKRGQGGVEGTASATSRAADLDMKHVDSKVAGLGGDTAEETSTEPASGDRLFRFSNDKTRGQSMDMTVGGSNGDRRAEFKASGNGSAENITVLDSRRFIGLAPNSNSAALTSALSGDKEWSAAMQPSSQLSNAAAQSSTGSVVNTLKLQMNPHDLGSVTATLRLHGDELNVHLTVETRAAYRQLSDDSGGILDALRSQGFAVDQVTISVASTSSSDTGSGSTLQNGQGGGQPASSDERQGNAAGRGQGQSAAGREGNEATGNGNDVASGNEANSAAGGTRSGQLYL</sequence>